<protein>
    <recommendedName>
        <fullName evidence="3">ZAD domain-containing protein</fullName>
    </recommendedName>
</protein>
<keyword evidence="5" id="KW-1185">Reference proteome</keyword>
<keyword evidence="1" id="KW-0862">Zinc</keyword>
<dbReference type="Gene3D" id="1.20.5.50">
    <property type="match status" value="1"/>
</dbReference>
<evidence type="ECO:0000256" key="1">
    <source>
        <dbReference type="PROSITE-ProRule" id="PRU01263"/>
    </source>
</evidence>
<keyword evidence="1" id="KW-0863">Zinc-finger</keyword>
<sequence>MEPYLPSAQSTQFNHKCRTCTEGKISRYSFYQRVSQDVGSSKTYGELISNLLRINPSEEEEILMPQRLCIKCANLLKDIYVFLLEAEKLQEIYLNQARRSKIVIKNEDCLQELPIDLPQAHEISVDTKTEPPQTITGVGAEPQTKQEQLTENVNKEMNQSNECFRNDVILRLGNEEDAKSGLQHNAKQDSSHEVCEEPQESEVIMDIKTEPPEIIVYIGTERSETTAGIGAEPHLSKSLSSFDGLTEATKQELLTENVKKEIIQNDECSRKDIILRLRNGEDAKSGLQENGMEDSSHEVCEEGGRYSTPTSTLPNNGHINYIRSNLNMSTTCNEKFHYVLSHLLRDYPKLWRHRRGPSKDEYQKLAKKLSEELHRPVSEEKVRTVLKNVRRHLQRLEKGLSQRTHYCAYLWYAKELRYMRAVEVMSKIIEEKEFFEEKITVSAGGSEKFLEESMEIIQEDYSGPSTSAPSVQEYME</sequence>
<dbReference type="GO" id="GO:0008270">
    <property type="term" value="F:zinc ion binding"/>
    <property type="evidence" value="ECO:0007669"/>
    <property type="project" value="UniProtKB-UniRule"/>
</dbReference>
<reference evidence="4" key="2">
    <citation type="submission" date="2020-05" db="UniProtKB">
        <authorList>
            <consortium name="EnsemblMetazoa"/>
        </authorList>
    </citation>
    <scope>IDENTIFICATION</scope>
    <source>
        <strain evidence="4">IAEA</strain>
    </source>
</reference>
<evidence type="ECO:0000256" key="2">
    <source>
        <dbReference type="SAM" id="MobiDB-lite"/>
    </source>
</evidence>
<feature type="domain" description="ZAD" evidence="3">
    <location>
        <begin position="15"/>
        <end position="96"/>
    </location>
</feature>
<evidence type="ECO:0000313" key="5">
    <source>
        <dbReference type="Proteomes" id="UP000092460"/>
    </source>
</evidence>
<dbReference type="Gene3D" id="3.40.1800.20">
    <property type="match status" value="1"/>
</dbReference>
<proteinExistence type="predicted"/>
<dbReference type="SMART" id="SM00868">
    <property type="entry name" value="zf-AD"/>
    <property type="match status" value="1"/>
</dbReference>
<dbReference type="VEuPathDB" id="VectorBase:GPPI009988"/>
<dbReference type="PROSITE" id="PS51915">
    <property type="entry name" value="ZAD"/>
    <property type="match status" value="1"/>
</dbReference>
<dbReference type="InterPro" id="IPR012934">
    <property type="entry name" value="Znf_AD"/>
</dbReference>
<feature type="binding site" evidence="1">
    <location>
        <position position="72"/>
    </location>
    <ligand>
        <name>Zn(2+)</name>
        <dbReference type="ChEBI" id="CHEBI:29105"/>
    </ligand>
</feature>
<dbReference type="Pfam" id="PF07776">
    <property type="entry name" value="zf-AD"/>
    <property type="match status" value="1"/>
</dbReference>
<feature type="region of interest" description="Disordered" evidence="2">
    <location>
        <begin position="285"/>
        <end position="312"/>
    </location>
</feature>
<name>A0A1B0AVG3_9MUSC</name>
<feature type="compositionally biased region" description="Basic and acidic residues" evidence="2">
    <location>
        <begin position="294"/>
        <end position="304"/>
    </location>
</feature>
<keyword evidence="1" id="KW-0479">Metal-binding</keyword>
<dbReference type="EnsemblMetazoa" id="GPPI009988-RA">
    <property type="protein sequence ID" value="GPPI009988-PA"/>
    <property type="gene ID" value="GPPI009988"/>
</dbReference>
<evidence type="ECO:0000259" key="3">
    <source>
        <dbReference type="PROSITE" id="PS51915"/>
    </source>
</evidence>
<dbReference type="GO" id="GO:0005634">
    <property type="term" value="C:nucleus"/>
    <property type="evidence" value="ECO:0007669"/>
    <property type="project" value="InterPro"/>
</dbReference>
<dbReference type="AlphaFoldDB" id="A0A1B0AVG3"/>
<dbReference type="Proteomes" id="UP000092460">
    <property type="component" value="Unassembled WGS sequence"/>
</dbReference>
<dbReference type="EMBL" id="JXJN01004235">
    <property type="status" value="NOT_ANNOTATED_CDS"/>
    <property type="molecule type" value="Genomic_DNA"/>
</dbReference>
<feature type="binding site" evidence="1">
    <location>
        <position position="69"/>
    </location>
    <ligand>
        <name>Zn(2+)</name>
        <dbReference type="ChEBI" id="CHEBI:29105"/>
    </ligand>
</feature>
<organism evidence="4 5">
    <name type="scientific">Glossina palpalis gambiensis</name>
    <dbReference type="NCBI Taxonomy" id="67801"/>
    <lineage>
        <taxon>Eukaryota</taxon>
        <taxon>Metazoa</taxon>
        <taxon>Ecdysozoa</taxon>
        <taxon>Arthropoda</taxon>
        <taxon>Hexapoda</taxon>
        <taxon>Insecta</taxon>
        <taxon>Pterygota</taxon>
        <taxon>Neoptera</taxon>
        <taxon>Endopterygota</taxon>
        <taxon>Diptera</taxon>
        <taxon>Brachycera</taxon>
        <taxon>Muscomorpha</taxon>
        <taxon>Hippoboscoidea</taxon>
        <taxon>Glossinidae</taxon>
        <taxon>Glossina</taxon>
    </lineage>
</organism>
<feature type="binding site" evidence="1">
    <location>
        <position position="20"/>
    </location>
    <ligand>
        <name>Zn(2+)</name>
        <dbReference type="ChEBI" id="CHEBI:29105"/>
    </ligand>
</feature>
<accession>A0A1B0AVG3</accession>
<feature type="binding site" evidence="1">
    <location>
        <position position="17"/>
    </location>
    <ligand>
        <name>Zn(2+)</name>
        <dbReference type="ChEBI" id="CHEBI:29105"/>
    </ligand>
</feature>
<reference evidence="5" key="1">
    <citation type="submission" date="2015-01" db="EMBL/GenBank/DDBJ databases">
        <authorList>
            <person name="Aksoy S."/>
            <person name="Warren W."/>
            <person name="Wilson R.K."/>
        </authorList>
    </citation>
    <scope>NUCLEOTIDE SEQUENCE [LARGE SCALE GENOMIC DNA]</scope>
    <source>
        <strain evidence="5">IAEA</strain>
    </source>
</reference>
<evidence type="ECO:0000313" key="4">
    <source>
        <dbReference type="EnsemblMetazoa" id="GPPI009988-PA"/>
    </source>
</evidence>